<proteinExistence type="inferred from homology"/>
<evidence type="ECO:0000256" key="1">
    <source>
        <dbReference type="ARBA" id="ARBA00005964"/>
    </source>
</evidence>
<dbReference type="PROSITE" id="PS00122">
    <property type="entry name" value="CARBOXYLESTERASE_B_1"/>
    <property type="match status" value="1"/>
</dbReference>
<evidence type="ECO:0000313" key="10">
    <source>
        <dbReference type="Proteomes" id="UP000694545"/>
    </source>
</evidence>
<evidence type="ECO:0000256" key="5">
    <source>
        <dbReference type="PIRSR" id="PIRSR600997-1"/>
    </source>
</evidence>
<dbReference type="AlphaFoldDB" id="A0A8D2KRD7"/>
<dbReference type="Gene3D" id="3.40.50.1820">
    <property type="entry name" value="alpha/beta hydrolase"/>
    <property type="match status" value="1"/>
</dbReference>
<feature type="active site" description="Charge relay system" evidence="5">
    <location>
        <position position="348"/>
    </location>
</feature>
<dbReference type="FunFam" id="3.40.50.1820:FF:000029">
    <property type="entry name" value="Acetylcholinesterase"/>
    <property type="match status" value="1"/>
</dbReference>
<feature type="domain" description="Carboxylesterase type B" evidence="8">
    <location>
        <begin position="29"/>
        <end position="531"/>
    </location>
</feature>
<comment type="similarity">
    <text evidence="1 6">Belongs to the type-B carboxylesterase/lipase family.</text>
</comment>
<sequence length="587" mass="63999">MPGFHPSSVLCFHLLLLFSWAPPVICEDDAVVVTSYGPIKGKHLPAGPGSVTAYLGIPYAEPPVGKLRFQKPHPHQPWSQVLEATDFGNACIQFIISNTSDAQMWAPNRPLSEDCLFLNVWAPHPRPSSPVPVLVWIHGGAFFAGTSSLDVLNGAGLASQEKVIVVSTNYRLGALGFLSLPPAAPGNMGLLDQQLALNWVKENAAAFGGDPSQVTISGSSAGAASVGFHLLSPSSQPLFAQAILQSGDPTAVWAWKSPEEARQKALALSQLLGCAEGNASAVVSCLQEKDAKELAPHEMSLFQNSSFFLDFPFVPTTDGDFLPDDPEELLQDGHIQVKPILIGVTSNEASTFVPFVFPDTIHNQMTEEQFQEGIKGIQINVTQEVVQALTLMYSKEGPEPVPYRQALVRFFSDYYIICPAAEFTSKLREAGSPVYFYVFKHYTSGSFWPEWFGAHHGADLPYVFGTLESVLDVNQTYTQAEAALSRRMMRYWAEFSRSGSPTGSGASGEEWSLYNPTQQNLFYLRTESSNVTELSPFQHCDSLKQHVGKSSQDTSEGLPKTSSPGEMSMLHDENPLPAEALRGVREI</sequence>
<keyword evidence="2" id="KW-0719">Serine esterase</keyword>
<evidence type="ECO:0000256" key="6">
    <source>
        <dbReference type="RuleBase" id="RU361235"/>
    </source>
</evidence>
<dbReference type="InterPro" id="IPR050654">
    <property type="entry name" value="AChE-related_enzymes"/>
</dbReference>
<evidence type="ECO:0000256" key="2">
    <source>
        <dbReference type="ARBA" id="ARBA00022487"/>
    </source>
</evidence>
<feature type="active site" description="Acyl-ester intermediate" evidence="5">
    <location>
        <position position="220"/>
    </location>
</feature>
<dbReference type="PANTHER" id="PTHR43918">
    <property type="entry name" value="ACETYLCHOLINESTERASE"/>
    <property type="match status" value="1"/>
</dbReference>
<evidence type="ECO:0000313" key="9">
    <source>
        <dbReference type="Ensembl" id="ENSVKKP00000001644.1"/>
    </source>
</evidence>
<dbReference type="PANTHER" id="PTHR43918:SF4">
    <property type="entry name" value="CARBOXYLIC ESTER HYDROLASE"/>
    <property type="match status" value="1"/>
</dbReference>
<dbReference type="Pfam" id="PF00135">
    <property type="entry name" value="COesterase"/>
    <property type="match status" value="1"/>
</dbReference>
<dbReference type="Proteomes" id="UP000694545">
    <property type="component" value="Unplaced"/>
</dbReference>
<dbReference type="GO" id="GO:0006581">
    <property type="term" value="P:acetylcholine catabolic process"/>
    <property type="evidence" value="ECO:0007669"/>
    <property type="project" value="TreeGrafter"/>
</dbReference>
<feature type="chain" id="PRO_5034417603" description="Carboxylic ester hydrolase" evidence="6">
    <location>
        <begin position="27"/>
        <end position="587"/>
    </location>
</feature>
<evidence type="ECO:0000256" key="3">
    <source>
        <dbReference type="ARBA" id="ARBA00022801"/>
    </source>
</evidence>
<dbReference type="InterPro" id="IPR002018">
    <property type="entry name" value="CarbesteraseB"/>
</dbReference>
<dbReference type="PRINTS" id="PR00878">
    <property type="entry name" value="CHOLNESTRASE"/>
</dbReference>
<dbReference type="SUPFAM" id="SSF53474">
    <property type="entry name" value="alpha/beta-Hydrolases"/>
    <property type="match status" value="1"/>
</dbReference>
<gene>
    <name evidence="9" type="primary">LOC123027200</name>
</gene>
<keyword evidence="3 6" id="KW-0378">Hydrolase</keyword>
<keyword evidence="4" id="KW-1015">Disulfide bond</keyword>
<dbReference type="GO" id="GO:0005886">
    <property type="term" value="C:plasma membrane"/>
    <property type="evidence" value="ECO:0007669"/>
    <property type="project" value="TreeGrafter"/>
</dbReference>
<keyword evidence="10" id="KW-1185">Reference proteome</keyword>
<evidence type="ECO:0000256" key="7">
    <source>
        <dbReference type="SAM" id="MobiDB-lite"/>
    </source>
</evidence>
<reference evidence="9" key="2">
    <citation type="submission" date="2025-09" db="UniProtKB">
        <authorList>
            <consortium name="Ensembl"/>
        </authorList>
    </citation>
    <scope>IDENTIFICATION</scope>
</reference>
<dbReference type="InterPro" id="IPR019826">
    <property type="entry name" value="Carboxylesterase_B_AS"/>
</dbReference>
<feature type="signal peptide" evidence="6">
    <location>
        <begin position="1"/>
        <end position="26"/>
    </location>
</feature>
<dbReference type="GO" id="GO:0005615">
    <property type="term" value="C:extracellular space"/>
    <property type="evidence" value="ECO:0007669"/>
    <property type="project" value="TreeGrafter"/>
</dbReference>
<dbReference type="CDD" id="cd00312">
    <property type="entry name" value="Esterase_lipase"/>
    <property type="match status" value="1"/>
</dbReference>
<accession>A0A8D2KRD7</accession>
<dbReference type="InterPro" id="IPR000997">
    <property type="entry name" value="Cholinesterase"/>
</dbReference>
<feature type="active site" description="Charge relay system" evidence="5">
    <location>
        <position position="456"/>
    </location>
</feature>
<dbReference type="Ensembl" id="ENSVKKT00000001701.1">
    <property type="protein sequence ID" value="ENSVKKP00000001644.1"/>
    <property type="gene ID" value="ENSVKKG00000001355.1"/>
</dbReference>
<reference evidence="9" key="1">
    <citation type="submission" date="2025-08" db="UniProtKB">
        <authorList>
            <consortium name="Ensembl"/>
        </authorList>
    </citation>
    <scope>IDENTIFICATION</scope>
</reference>
<organism evidence="9 10">
    <name type="scientific">Varanus komodoensis</name>
    <name type="common">Komodo dragon</name>
    <dbReference type="NCBI Taxonomy" id="61221"/>
    <lineage>
        <taxon>Eukaryota</taxon>
        <taxon>Metazoa</taxon>
        <taxon>Chordata</taxon>
        <taxon>Craniata</taxon>
        <taxon>Vertebrata</taxon>
        <taxon>Euteleostomi</taxon>
        <taxon>Lepidosauria</taxon>
        <taxon>Squamata</taxon>
        <taxon>Bifurcata</taxon>
        <taxon>Unidentata</taxon>
        <taxon>Episquamata</taxon>
        <taxon>Toxicofera</taxon>
        <taxon>Anguimorpha</taxon>
        <taxon>Paleoanguimorpha</taxon>
        <taxon>Varanoidea</taxon>
        <taxon>Varanidae</taxon>
        <taxon>Varanus</taxon>
    </lineage>
</organism>
<dbReference type="EC" id="3.1.1.-" evidence="6"/>
<evidence type="ECO:0000256" key="4">
    <source>
        <dbReference type="ARBA" id="ARBA00023157"/>
    </source>
</evidence>
<name>A0A8D2KRD7_VARKO</name>
<dbReference type="GO" id="GO:0003990">
    <property type="term" value="F:acetylcholinesterase activity"/>
    <property type="evidence" value="ECO:0007669"/>
    <property type="project" value="TreeGrafter"/>
</dbReference>
<dbReference type="OMA" id="CPIRYVA"/>
<feature type="compositionally biased region" description="Polar residues" evidence="7">
    <location>
        <begin position="548"/>
        <end position="565"/>
    </location>
</feature>
<protein>
    <recommendedName>
        <fullName evidence="6">Carboxylic ester hydrolase</fullName>
        <ecNumber evidence="6">3.1.1.-</ecNumber>
    </recommendedName>
</protein>
<dbReference type="InterPro" id="IPR029058">
    <property type="entry name" value="AB_hydrolase_fold"/>
</dbReference>
<feature type="region of interest" description="Disordered" evidence="7">
    <location>
        <begin position="545"/>
        <end position="587"/>
    </location>
</feature>
<dbReference type="InterPro" id="IPR019819">
    <property type="entry name" value="Carboxylesterase_B_CS"/>
</dbReference>
<keyword evidence="6" id="KW-0732">Signal</keyword>
<dbReference type="PROSITE" id="PS00941">
    <property type="entry name" value="CARBOXYLESTERASE_B_2"/>
    <property type="match status" value="1"/>
</dbReference>
<dbReference type="GO" id="GO:0019695">
    <property type="term" value="P:choline metabolic process"/>
    <property type="evidence" value="ECO:0007669"/>
    <property type="project" value="TreeGrafter"/>
</dbReference>
<evidence type="ECO:0000259" key="8">
    <source>
        <dbReference type="Pfam" id="PF00135"/>
    </source>
</evidence>